<keyword evidence="3" id="KW-1185">Reference proteome</keyword>
<evidence type="ECO:0000313" key="3">
    <source>
        <dbReference type="Proteomes" id="UP001208570"/>
    </source>
</evidence>
<dbReference type="AlphaFoldDB" id="A0AAD9N605"/>
<keyword evidence="1" id="KW-1133">Transmembrane helix</keyword>
<evidence type="ECO:0000313" key="2">
    <source>
        <dbReference type="EMBL" id="KAK2158347.1"/>
    </source>
</evidence>
<keyword evidence="1" id="KW-0812">Transmembrane</keyword>
<organism evidence="2 3">
    <name type="scientific">Paralvinella palmiformis</name>
    <dbReference type="NCBI Taxonomy" id="53620"/>
    <lineage>
        <taxon>Eukaryota</taxon>
        <taxon>Metazoa</taxon>
        <taxon>Spiralia</taxon>
        <taxon>Lophotrochozoa</taxon>
        <taxon>Annelida</taxon>
        <taxon>Polychaeta</taxon>
        <taxon>Sedentaria</taxon>
        <taxon>Canalipalpata</taxon>
        <taxon>Terebellida</taxon>
        <taxon>Terebelliformia</taxon>
        <taxon>Alvinellidae</taxon>
        <taxon>Paralvinella</taxon>
    </lineage>
</organism>
<proteinExistence type="predicted"/>
<evidence type="ECO:0000256" key="1">
    <source>
        <dbReference type="SAM" id="Phobius"/>
    </source>
</evidence>
<name>A0AAD9N605_9ANNE</name>
<protein>
    <submittedName>
        <fullName evidence="2">Uncharacterized protein</fullName>
    </submittedName>
</protein>
<sequence>MVQPLCRRCALMKGSDCMFMTVNRSLSVLRRLLVCGIAGWGMGVVDGINRETVNFDVNVAVFIDHRHVLCVCVCVCVCVFGWLADCLSGWLAVSSMPIDLELKKTEA</sequence>
<feature type="transmembrane region" description="Helical" evidence="1">
    <location>
        <begin position="68"/>
        <end position="93"/>
    </location>
</feature>
<reference evidence="2" key="1">
    <citation type="journal article" date="2023" name="Mol. Biol. Evol.">
        <title>Third-Generation Sequencing Reveals the Adaptive Role of the Epigenome in Three Deep-Sea Polychaetes.</title>
        <authorList>
            <person name="Perez M."/>
            <person name="Aroh O."/>
            <person name="Sun Y."/>
            <person name="Lan Y."/>
            <person name="Juniper S.K."/>
            <person name="Young C.R."/>
            <person name="Angers B."/>
            <person name="Qian P.Y."/>
        </authorList>
    </citation>
    <scope>NUCLEOTIDE SEQUENCE</scope>
    <source>
        <strain evidence="2">P08H-3</strain>
    </source>
</reference>
<keyword evidence="1" id="KW-0472">Membrane</keyword>
<comment type="caution">
    <text evidence="2">The sequence shown here is derived from an EMBL/GenBank/DDBJ whole genome shotgun (WGS) entry which is preliminary data.</text>
</comment>
<gene>
    <name evidence="2" type="ORF">LSH36_172g01036</name>
</gene>
<dbReference type="Proteomes" id="UP001208570">
    <property type="component" value="Unassembled WGS sequence"/>
</dbReference>
<accession>A0AAD9N605</accession>
<dbReference type="EMBL" id="JAODUP010000172">
    <property type="protein sequence ID" value="KAK2158347.1"/>
    <property type="molecule type" value="Genomic_DNA"/>
</dbReference>